<dbReference type="AlphaFoldDB" id="A0A642V9L2"/>
<keyword evidence="3" id="KW-1185">Reference proteome</keyword>
<dbReference type="InterPro" id="IPR032675">
    <property type="entry name" value="LRR_dom_sf"/>
</dbReference>
<feature type="domain" description="F-box" evidence="1">
    <location>
        <begin position="1"/>
        <end position="46"/>
    </location>
</feature>
<dbReference type="Gene3D" id="3.80.10.10">
    <property type="entry name" value="Ribonuclease Inhibitor"/>
    <property type="match status" value="1"/>
</dbReference>
<accession>A0A642V9L2</accession>
<dbReference type="PROSITE" id="PS50181">
    <property type="entry name" value="FBOX"/>
    <property type="match status" value="1"/>
</dbReference>
<name>A0A642V9L2_9ASCO</name>
<protein>
    <recommendedName>
        <fullName evidence="1">F-box domain-containing protein</fullName>
    </recommendedName>
</protein>
<dbReference type="EMBL" id="SWFS01000228">
    <property type="protein sequence ID" value="KAA8913344.1"/>
    <property type="molecule type" value="Genomic_DNA"/>
</dbReference>
<dbReference type="SUPFAM" id="SSF52047">
    <property type="entry name" value="RNI-like"/>
    <property type="match status" value="1"/>
</dbReference>
<reference evidence="2" key="1">
    <citation type="journal article" date="2019" name="G3 (Bethesda)">
        <title>Genome Assemblies of Two Rare Opportunistic Yeast Pathogens: Diutina rugosa (syn. Candida rugosa) and Trichomonascus ciferrii (syn. Candida ciferrii).</title>
        <authorList>
            <person name="Mixao V."/>
            <person name="Saus E."/>
            <person name="Hansen A.P."/>
            <person name="Lass-Florl C."/>
            <person name="Gabaldon T."/>
        </authorList>
    </citation>
    <scope>NUCLEOTIDE SEQUENCE</scope>
    <source>
        <strain evidence="2">CBS 4856</strain>
    </source>
</reference>
<proteinExistence type="predicted"/>
<dbReference type="InterPro" id="IPR001810">
    <property type="entry name" value="F-box_dom"/>
</dbReference>
<evidence type="ECO:0000313" key="2">
    <source>
        <dbReference type="EMBL" id="KAA8913344.1"/>
    </source>
</evidence>
<evidence type="ECO:0000313" key="3">
    <source>
        <dbReference type="Proteomes" id="UP000761534"/>
    </source>
</evidence>
<organism evidence="2 3">
    <name type="scientific">Trichomonascus ciferrii</name>
    <dbReference type="NCBI Taxonomy" id="44093"/>
    <lineage>
        <taxon>Eukaryota</taxon>
        <taxon>Fungi</taxon>
        <taxon>Dikarya</taxon>
        <taxon>Ascomycota</taxon>
        <taxon>Saccharomycotina</taxon>
        <taxon>Dipodascomycetes</taxon>
        <taxon>Dipodascales</taxon>
        <taxon>Trichomonascaceae</taxon>
        <taxon>Trichomonascus</taxon>
        <taxon>Trichomonascus ciferrii complex</taxon>
    </lineage>
</organism>
<dbReference type="Pfam" id="PF00646">
    <property type="entry name" value="F-box"/>
    <property type="match status" value="1"/>
</dbReference>
<dbReference type="SMART" id="SM00256">
    <property type="entry name" value="FBOX"/>
    <property type="match status" value="1"/>
</dbReference>
<dbReference type="VEuPathDB" id="FungiDB:TRICI_003215"/>
<dbReference type="Proteomes" id="UP000761534">
    <property type="component" value="Unassembled WGS sequence"/>
</dbReference>
<evidence type="ECO:0000259" key="1">
    <source>
        <dbReference type="PROSITE" id="PS50181"/>
    </source>
</evidence>
<gene>
    <name evidence="2" type="ORF">TRICI_003215</name>
</gene>
<comment type="caution">
    <text evidence="2">The sequence shown here is derived from an EMBL/GenBank/DDBJ whole genome shotgun (WGS) entry which is preliminary data.</text>
</comment>
<sequence>MSLSEFPVELLDLCLEDVGTRELLAIRATCKRLRDVVSWSGRMRAVMTRTAGLTEIKVGKMFRVVIEEDLITNHASKGLDFILENVRELWLGVLPVVSYSYHYRGAHMLLDSILHLFEHELPRSRLEQVYIWPIVALDVYSAGRLMERMNASLLDFVVPDVRFHKIYDDKNEHRVRLGDKFLNASLELSSHKASLFRHIDLSLATRLTHLDIIGKTTPARHRRPNWALGGLPGLWKQCRVLKSVQFSADESEADFQIPYRYLTPAILPQSLERLILSKCSIKFEHETKVSFADNVSIVSMVCDSSMFLEPIIGSLNNLTLKTLGDEALDIMSTRAFAQSPLRRLSLHVNTFSNVRLSQLSNLPCLEDLQITMNEKPTRNKRIALRKFLAQNPSLNVTLSIHKFGRITSWNMRSYLHV</sequence>